<evidence type="ECO:0000313" key="12">
    <source>
        <dbReference type="Proteomes" id="UP001154078"/>
    </source>
</evidence>
<evidence type="ECO:0000256" key="1">
    <source>
        <dbReference type="ARBA" id="ARBA00004123"/>
    </source>
</evidence>
<proteinExistence type="predicted"/>
<evidence type="ECO:0000256" key="8">
    <source>
        <dbReference type="ARBA" id="ARBA00023242"/>
    </source>
</evidence>
<comment type="subcellular location">
    <subcellularLocation>
        <location evidence="1">Nucleus</location>
    </subcellularLocation>
</comment>
<dbReference type="FunFam" id="3.30.160.60:FF:000345">
    <property type="entry name" value="Zinc finger protein Gfi-1"/>
    <property type="match status" value="1"/>
</dbReference>
<dbReference type="FunFam" id="3.30.160.60:FF:000624">
    <property type="entry name" value="zinc finger protein 697"/>
    <property type="match status" value="1"/>
</dbReference>
<evidence type="ECO:0000256" key="9">
    <source>
        <dbReference type="PROSITE-ProRule" id="PRU00042"/>
    </source>
</evidence>
<dbReference type="Gene3D" id="3.30.160.60">
    <property type="entry name" value="Classic Zinc Finger"/>
    <property type="match status" value="4"/>
</dbReference>
<gene>
    <name evidence="11" type="ORF">MELIAE_LOCUS1642</name>
</gene>
<evidence type="ECO:0000256" key="6">
    <source>
        <dbReference type="ARBA" id="ARBA00023015"/>
    </source>
</evidence>
<evidence type="ECO:0000256" key="2">
    <source>
        <dbReference type="ARBA" id="ARBA00022723"/>
    </source>
</evidence>
<evidence type="ECO:0000256" key="3">
    <source>
        <dbReference type="ARBA" id="ARBA00022737"/>
    </source>
</evidence>
<dbReference type="InterPro" id="IPR013087">
    <property type="entry name" value="Znf_C2H2_type"/>
</dbReference>
<dbReference type="Proteomes" id="UP001154078">
    <property type="component" value="Chromosome 1"/>
</dbReference>
<dbReference type="Pfam" id="PF13894">
    <property type="entry name" value="zf-C2H2_4"/>
    <property type="match status" value="1"/>
</dbReference>
<dbReference type="InterPro" id="IPR012934">
    <property type="entry name" value="Znf_AD"/>
</dbReference>
<dbReference type="FunFam" id="3.30.160.60:FF:000702">
    <property type="entry name" value="Transcription factor E4F1 isoform 1"/>
    <property type="match status" value="1"/>
</dbReference>
<dbReference type="GO" id="GO:0008270">
    <property type="term" value="F:zinc ion binding"/>
    <property type="evidence" value="ECO:0007669"/>
    <property type="project" value="UniProtKB-KW"/>
</dbReference>
<evidence type="ECO:0000256" key="7">
    <source>
        <dbReference type="ARBA" id="ARBA00023163"/>
    </source>
</evidence>
<dbReference type="PROSITE" id="PS00028">
    <property type="entry name" value="ZINC_FINGER_C2H2_1"/>
    <property type="match status" value="7"/>
</dbReference>
<feature type="domain" description="C2H2-type" evidence="10">
    <location>
        <begin position="251"/>
        <end position="278"/>
    </location>
</feature>
<evidence type="ECO:0000313" key="11">
    <source>
        <dbReference type="EMBL" id="CAH0547711.1"/>
    </source>
</evidence>
<feature type="domain" description="C2H2-type" evidence="10">
    <location>
        <begin position="457"/>
        <end position="484"/>
    </location>
</feature>
<keyword evidence="7" id="KW-0804">Transcription</keyword>
<name>A0A9P0FAM8_BRAAE</name>
<keyword evidence="8" id="KW-0539">Nucleus</keyword>
<evidence type="ECO:0000256" key="4">
    <source>
        <dbReference type="ARBA" id="ARBA00022771"/>
    </source>
</evidence>
<dbReference type="PANTHER" id="PTHR24406">
    <property type="entry name" value="TRANSCRIPTIONAL REPRESSOR CTCFL-RELATED"/>
    <property type="match status" value="1"/>
</dbReference>
<keyword evidence="5" id="KW-0862">Zinc</keyword>
<protein>
    <recommendedName>
        <fullName evidence="10">C2H2-type domain-containing protein</fullName>
    </recommendedName>
</protein>
<dbReference type="OrthoDB" id="8113227at2759"/>
<dbReference type="SUPFAM" id="SSF57667">
    <property type="entry name" value="beta-beta-alpha zinc fingers"/>
    <property type="match status" value="5"/>
</dbReference>
<feature type="domain" description="C2H2-type" evidence="10">
    <location>
        <begin position="373"/>
        <end position="400"/>
    </location>
</feature>
<dbReference type="PROSITE" id="PS50157">
    <property type="entry name" value="ZINC_FINGER_C2H2_2"/>
    <property type="match status" value="7"/>
</dbReference>
<feature type="domain" description="C2H2-type" evidence="10">
    <location>
        <begin position="429"/>
        <end position="456"/>
    </location>
</feature>
<evidence type="ECO:0000256" key="5">
    <source>
        <dbReference type="ARBA" id="ARBA00022833"/>
    </source>
</evidence>
<feature type="domain" description="C2H2-type" evidence="10">
    <location>
        <begin position="343"/>
        <end position="370"/>
    </location>
</feature>
<dbReference type="GO" id="GO:0005634">
    <property type="term" value="C:nucleus"/>
    <property type="evidence" value="ECO:0007669"/>
    <property type="project" value="UniProtKB-SubCell"/>
</dbReference>
<dbReference type="SMART" id="SM00868">
    <property type="entry name" value="zf-AD"/>
    <property type="match status" value="2"/>
</dbReference>
<dbReference type="InterPro" id="IPR050888">
    <property type="entry name" value="ZnF_C2H2-type_TF"/>
</dbReference>
<accession>A0A9P0FAM8</accession>
<dbReference type="SMART" id="SM00355">
    <property type="entry name" value="ZnF_C2H2"/>
    <property type="match status" value="9"/>
</dbReference>
<keyword evidence="4 9" id="KW-0863">Zinc-finger</keyword>
<keyword evidence="12" id="KW-1185">Reference proteome</keyword>
<feature type="domain" description="C2H2-type" evidence="10">
    <location>
        <begin position="401"/>
        <end position="428"/>
    </location>
</feature>
<keyword evidence="2" id="KW-0479">Metal-binding</keyword>
<keyword evidence="3" id="KW-0677">Repeat</keyword>
<feature type="domain" description="C2H2-type" evidence="10">
    <location>
        <begin position="483"/>
        <end position="506"/>
    </location>
</feature>
<organism evidence="11 12">
    <name type="scientific">Brassicogethes aeneus</name>
    <name type="common">Rape pollen beetle</name>
    <name type="synonym">Meligethes aeneus</name>
    <dbReference type="NCBI Taxonomy" id="1431903"/>
    <lineage>
        <taxon>Eukaryota</taxon>
        <taxon>Metazoa</taxon>
        <taxon>Ecdysozoa</taxon>
        <taxon>Arthropoda</taxon>
        <taxon>Hexapoda</taxon>
        <taxon>Insecta</taxon>
        <taxon>Pterygota</taxon>
        <taxon>Neoptera</taxon>
        <taxon>Endopterygota</taxon>
        <taxon>Coleoptera</taxon>
        <taxon>Polyphaga</taxon>
        <taxon>Cucujiformia</taxon>
        <taxon>Nitidulidae</taxon>
        <taxon>Meligethinae</taxon>
        <taxon>Brassicogethes</taxon>
    </lineage>
</organism>
<dbReference type="InterPro" id="IPR036236">
    <property type="entry name" value="Znf_C2H2_sf"/>
</dbReference>
<dbReference type="AlphaFoldDB" id="A0A9P0FAM8"/>
<dbReference type="Pfam" id="PF00096">
    <property type="entry name" value="zf-C2H2"/>
    <property type="match status" value="4"/>
</dbReference>
<keyword evidence="6" id="KW-0805">Transcription regulation</keyword>
<dbReference type="FunFam" id="3.30.160.60:FF:000060">
    <property type="entry name" value="zinc finger protein 436"/>
    <property type="match status" value="1"/>
</dbReference>
<dbReference type="Pfam" id="PF12874">
    <property type="entry name" value="zf-met"/>
    <property type="match status" value="1"/>
</dbReference>
<evidence type="ECO:0000259" key="10">
    <source>
        <dbReference type="PROSITE" id="PS50157"/>
    </source>
</evidence>
<sequence>MPKSKGNNPFENKCRICLTESSVMVPLDFHFKDNSPLTLLNALEEVMSTTGAIQPLLLICRICKGLLVIAYDLKMQYIESTKTLDEYFGETTENNNNVPKVETPSKKASVEILIGDNKYDIKDLVIVEDEDKNESSYEGFLRNLGDTVSAKIVSKDYTYKPVEPESEIIIVEKETPGTIIIEEILLDDEDDMEVDKYIIRTTGTDVKQDELLQNLNIDQLILTNTIEGNFLEPNDFISNLEALKVTPAEIFKCDYCQKEYKHKGSFLHHLKTCSCLHALHGSGSTMSICPECRTPCTSKEVLIEHIKTTHNSKNLHICNVCNHVAHSNRTLSYHMLKHENKVYQCEICGKSFNRKNLLSIHKKMHSQQNSTQVLCPICGKSFHYKSGMVYHMKMHNQTRDYVCNICDKRFYMKAVLNRHVRCHTGDRPYACQYCEKKFYSKSEMLKHEMLHTGVRPHKCQFCDKGFTQKFNLELHMMSHSGPQFCEFCSKTFIDAKYLQRHVKTKHKFLVQQAQE</sequence>
<reference evidence="11" key="1">
    <citation type="submission" date="2021-12" db="EMBL/GenBank/DDBJ databases">
        <authorList>
            <person name="King R."/>
        </authorList>
    </citation>
    <scope>NUCLEOTIDE SEQUENCE</scope>
</reference>
<dbReference type="EMBL" id="OV121132">
    <property type="protein sequence ID" value="CAH0547711.1"/>
    <property type="molecule type" value="Genomic_DNA"/>
</dbReference>